<keyword evidence="6 7" id="KW-0472">Membrane</keyword>
<evidence type="ECO:0000256" key="4">
    <source>
        <dbReference type="ARBA" id="ARBA00022692"/>
    </source>
</evidence>
<keyword evidence="3" id="KW-1003">Cell membrane</keyword>
<evidence type="ECO:0000313" key="9">
    <source>
        <dbReference type="Proteomes" id="UP000005561"/>
    </source>
</evidence>
<reference evidence="8" key="1">
    <citation type="submission" date="2009-07" db="EMBL/GenBank/DDBJ databases">
        <authorList>
            <person name="Weinstock G."/>
            <person name="Sodergren E."/>
            <person name="Clifton S."/>
            <person name="Fulton L."/>
            <person name="Fulton B."/>
            <person name="Courtney L."/>
            <person name="Fronick C."/>
            <person name="Harrison M."/>
            <person name="Strong C."/>
            <person name="Farmer C."/>
            <person name="Delahaunty K."/>
            <person name="Markovic C."/>
            <person name="Hall O."/>
            <person name="Minx P."/>
            <person name="Tomlinson C."/>
            <person name="Mitreva M."/>
            <person name="Nelson J."/>
            <person name="Hou S."/>
            <person name="Wollam A."/>
            <person name="Pepin K.H."/>
            <person name="Johnson M."/>
            <person name="Bhonagiri V."/>
            <person name="Nash W.E."/>
            <person name="Warren W."/>
            <person name="Chinwalla A."/>
            <person name="Mardis E.R."/>
            <person name="Wilson R.K."/>
        </authorList>
    </citation>
    <scope>NUCLEOTIDE SEQUENCE [LARGE SCALE GENOMIC DNA]</scope>
    <source>
        <strain evidence="8">DSM 14469</strain>
    </source>
</reference>
<protein>
    <submittedName>
        <fullName evidence="8">MATE efflux family protein</fullName>
    </submittedName>
</protein>
<evidence type="ECO:0000256" key="6">
    <source>
        <dbReference type="ARBA" id="ARBA00023136"/>
    </source>
</evidence>
<dbReference type="CDD" id="cd13138">
    <property type="entry name" value="MATE_yoeA_like"/>
    <property type="match status" value="1"/>
</dbReference>
<feature type="transmembrane region" description="Helical" evidence="7">
    <location>
        <begin position="12"/>
        <end position="31"/>
    </location>
</feature>
<dbReference type="eggNOG" id="COG0534">
    <property type="taxonomic scope" value="Bacteria"/>
</dbReference>
<dbReference type="NCBIfam" id="TIGR00797">
    <property type="entry name" value="matE"/>
    <property type="match status" value="1"/>
</dbReference>
<keyword evidence="9" id="KW-1185">Reference proteome</keyword>
<dbReference type="EMBL" id="ACCL02000033">
    <property type="protein sequence ID" value="EET58414.1"/>
    <property type="molecule type" value="Genomic_DNA"/>
</dbReference>
<dbReference type="PANTHER" id="PTHR43549">
    <property type="entry name" value="MULTIDRUG RESISTANCE PROTEIN YPNP-RELATED"/>
    <property type="match status" value="1"/>
</dbReference>
<dbReference type="GO" id="GO:0005886">
    <property type="term" value="C:plasma membrane"/>
    <property type="evidence" value="ECO:0007669"/>
    <property type="project" value="UniProtKB-SubCell"/>
</dbReference>
<dbReference type="OrthoDB" id="9776324at2"/>
<dbReference type="InterPro" id="IPR048279">
    <property type="entry name" value="MdtK-like"/>
</dbReference>
<evidence type="ECO:0000313" key="8">
    <source>
        <dbReference type="EMBL" id="EET58414.1"/>
    </source>
</evidence>
<dbReference type="InterPro" id="IPR052031">
    <property type="entry name" value="Membrane_Transporter-Flippase"/>
</dbReference>
<feature type="transmembrane region" description="Helical" evidence="7">
    <location>
        <begin position="318"/>
        <end position="338"/>
    </location>
</feature>
<dbReference type="Proteomes" id="UP000005561">
    <property type="component" value="Unassembled WGS sequence"/>
</dbReference>
<feature type="transmembrane region" description="Helical" evidence="7">
    <location>
        <begin position="62"/>
        <end position="81"/>
    </location>
</feature>
<feature type="transmembrane region" description="Helical" evidence="7">
    <location>
        <begin position="102"/>
        <end position="121"/>
    </location>
</feature>
<feature type="transmembrane region" description="Helical" evidence="7">
    <location>
        <begin position="169"/>
        <end position="188"/>
    </location>
</feature>
<evidence type="ECO:0000256" key="2">
    <source>
        <dbReference type="ARBA" id="ARBA00022448"/>
    </source>
</evidence>
<dbReference type="GO" id="GO:0042910">
    <property type="term" value="F:xenobiotic transmembrane transporter activity"/>
    <property type="evidence" value="ECO:0007669"/>
    <property type="project" value="InterPro"/>
</dbReference>
<dbReference type="AlphaFoldDB" id="C6LLU5"/>
<feature type="transmembrane region" description="Helical" evidence="7">
    <location>
        <begin position="236"/>
        <end position="257"/>
    </location>
</feature>
<evidence type="ECO:0000256" key="3">
    <source>
        <dbReference type="ARBA" id="ARBA00022475"/>
    </source>
</evidence>
<name>C6LLU5_9FIRM</name>
<evidence type="ECO:0000256" key="1">
    <source>
        <dbReference type="ARBA" id="ARBA00004651"/>
    </source>
</evidence>
<feature type="transmembrane region" description="Helical" evidence="7">
    <location>
        <begin position="269"/>
        <end position="290"/>
    </location>
</feature>
<feature type="transmembrane region" description="Helical" evidence="7">
    <location>
        <begin position="415"/>
        <end position="436"/>
    </location>
</feature>
<organism evidence="8 9">
    <name type="scientific">Marvinbryantia formatexigens DSM 14469</name>
    <dbReference type="NCBI Taxonomy" id="478749"/>
    <lineage>
        <taxon>Bacteria</taxon>
        <taxon>Bacillati</taxon>
        <taxon>Bacillota</taxon>
        <taxon>Clostridia</taxon>
        <taxon>Lachnospirales</taxon>
        <taxon>Lachnospiraceae</taxon>
        <taxon>Marvinbryantia</taxon>
    </lineage>
</organism>
<keyword evidence="4 7" id="KW-0812">Transmembrane</keyword>
<feature type="transmembrane region" description="Helical" evidence="7">
    <location>
        <begin position="358"/>
        <end position="379"/>
    </location>
</feature>
<dbReference type="GO" id="GO:0015297">
    <property type="term" value="F:antiporter activity"/>
    <property type="evidence" value="ECO:0007669"/>
    <property type="project" value="InterPro"/>
</dbReference>
<gene>
    <name evidence="8" type="ORF">BRYFOR_09643</name>
</gene>
<keyword evidence="5 7" id="KW-1133">Transmembrane helix</keyword>
<proteinExistence type="predicted"/>
<comment type="subcellular location">
    <subcellularLocation>
        <location evidence="1">Cell membrane</location>
        <topology evidence="1">Multi-pass membrane protein</topology>
    </subcellularLocation>
</comment>
<dbReference type="Pfam" id="PF01554">
    <property type="entry name" value="MatE"/>
    <property type="match status" value="2"/>
</dbReference>
<feature type="transmembrane region" description="Helical" evidence="7">
    <location>
        <begin position="194"/>
        <end position="216"/>
    </location>
</feature>
<feature type="transmembrane region" description="Helical" evidence="7">
    <location>
        <begin position="141"/>
        <end position="162"/>
    </location>
</feature>
<keyword evidence="2" id="KW-0813">Transport</keyword>
<evidence type="ECO:0000256" key="5">
    <source>
        <dbReference type="ARBA" id="ARBA00022989"/>
    </source>
</evidence>
<comment type="caution">
    <text evidence="8">The sequence shown here is derived from an EMBL/GenBank/DDBJ whole genome shotgun (WGS) entry which is preliminary data.</text>
</comment>
<dbReference type="PANTHER" id="PTHR43549:SF3">
    <property type="entry name" value="MULTIDRUG RESISTANCE PROTEIN YPNP-RELATED"/>
    <property type="match status" value="1"/>
</dbReference>
<feature type="transmembrane region" description="Helical" evidence="7">
    <location>
        <begin position="391"/>
        <end position="409"/>
    </location>
</feature>
<evidence type="ECO:0000256" key="7">
    <source>
        <dbReference type="SAM" id="Phobius"/>
    </source>
</evidence>
<sequence>MFSAKKIDMTEGPVMKLIFLFALPMCVGNILQQLYNTVDTFVIGNYCSSVSLAAVGTSSQPVEILLCVFVGLGNGVSILAAQHTGNGNIENLKEVVSTAVSFLYLCAIPVTILGLLAGADILKVMQVPESTWELSVRYMRIIFLGVLGNLGYNMNAGILRGLGDSRSSLLFLVISCIINIVLDFIFVAGLGMDVAGAALATIIAMFSSWLFSILYIRKKYPELAFTILPRRMKKEILLEIIRIGLPLGLINSIYSIGHVLLQSLINMQGAAFMAACAVASKVTSIANVTINSFSSAATTFSGQNLGAGKYVRLCKSSLKIPLVSGAFSFAGGMIVLFFGREILGLFTSDAEVLDMALIYLRVTLPYFWAYAIFNGFICFANGLGEVRYPMIVSILALWAVRIPCAHLIARFFDGRYMMACFPASFLFGMCAMLLFFRSKRWKEIKRLAKEEQQDT</sequence>
<dbReference type="InterPro" id="IPR002528">
    <property type="entry name" value="MATE_fam"/>
</dbReference>
<accession>C6LLU5</accession>
<dbReference type="PIRSF" id="PIRSF006603">
    <property type="entry name" value="DinF"/>
    <property type="match status" value="1"/>
</dbReference>